<comment type="caution">
    <text evidence="3">The sequence shown here is derived from an EMBL/GenBank/DDBJ whole genome shotgun (WGS) entry which is preliminary data.</text>
</comment>
<gene>
    <name evidence="3" type="ORF">RchiOBHm_Chr7g0214631</name>
</gene>
<feature type="transmembrane region" description="Helical" evidence="1">
    <location>
        <begin position="240"/>
        <end position="266"/>
    </location>
</feature>
<dbReference type="PANTHER" id="PTHR24177">
    <property type="entry name" value="CASKIN"/>
    <property type="match status" value="1"/>
</dbReference>
<proteinExistence type="predicted"/>
<dbReference type="GO" id="GO:0016020">
    <property type="term" value="C:membrane"/>
    <property type="evidence" value="ECO:0007669"/>
    <property type="project" value="TreeGrafter"/>
</dbReference>
<accession>A0A2P6PB97</accession>
<feature type="transmembrane region" description="Helical" evidence="1">
    <location>
        <begin position="200"/>
        <end position="220"/>
    </location>
</feature>
<organism evidence="3 4">
    <name type="scientific">Rosa chinensis</name>
    <name type="common">China rose</name>
    <dbReference type="NCBI Taxonomy" id="74649"/>
    <lineage>
        <taxon>Eukaryota</taxon>
        <taxon>Viridiplantae</taxon>
        <taxon>Streptophyta</taxon>
        <taxon>Embryophyta</taxon>
        <taxon>Tracheophyta</taxon>
        <taxon>Spermatophyta</taxon>
        <taxon>Magnoliopsida</taxon>
        <taxon>eudicotyledons</taxon>
        <taxon>Gunneridae</taxon>
        <taxon>Pentapetalae</taxon>
        <taxon>rosids</taxon>
        <taxon>fabids</taxon>
        <taxon>Rosales</taxon>
        <taxon>Rosaceae</taxon>
        <taxon>Rosoideae</taxon>
        <taxon>Rosoideae incertae sedis</taxon>
        <taxon>Rosa</taxon>
    </lineage>
</organism>
<evidence type="ECO:0000256" key="1">
    <source>
        <dbReference type="SAM" id="Phobius"/>
    </source>
</evidence>
<dbReference type="InterPro" id="IPR026961">
    <property type="entry name" value="PGG_dom"/>
</dbReference>
<reference evidence="3 4" key="1">
    <citation type="journal article" date="2018" name="Nat. Genet.">
        <title>The Rosa genome provides new insights in the design of modern roses.</title>
        <authorList>
            <person name="Bendahmane M."/>
        </authorList>
    </citation>
    <scope>NUCLEOTIDE SEQUENCE [LARGE SCALE GENOMIC DNA]</scope>
    <source>
        <strain evidence="4">cv. Old Blush</strain>
    </source>
</reference>
<dbReference type="AlphaFoldDB" id="A0A2P6PB97"/>
<keyword evidence="1" id="KW-1133">Transmembrane helix</keyword>
<dbReference type="OMA" id="GERHINN"/>
<keyword evidence="1" id="KW-0472">Membrane</keyword>
<evidence type="ECO:0000313" key="4">
    <source>
        <dbReference type="Proteomes" id="UP000238479"/>
    </source>
</evidence>
<protein>
    <submittedName>
        <fullName evidence="3">Putative PGG domain-containing protein</fullName>
    </submittedName>
</protein>
<keyword evidence="1" id="KW-0812">Transmembrane</keyword>
<dbReference type="Pfam" id="PF13962">
    <property type="entry name" value="PGG"/>
    <property type="match status" value="1"/>
</dbReference>
<keyword evidence="4" id="KW-1185">Reference proteome</keyword>
<sequence length="362" mass="40741">MSLFRRILKGLLKLLGINTVYEMKLKHLQIIKFLHWMGQAVGSQNNDIVKKSMFAAIEKGHVEFVRHMCGVNKRLLFEIYDETKGPIFHYAIECRQEKIYSLIYGLEKETRKWLGFGGTNSTKTMLFSACQLSPLSQLNHIQGASLQMQRELQWFKEVESMVPSEMHDLGDNVNNLPAGELFTINHKKLMEEAEMSMKGTATSCTVVAALVVTIMFAVAFTVPGGNNGDTGIPVFIDKKLFMVFIVSDSISLISSTTSVIIFLGILTSRYAKDDFLKSLPTKIMIGLFTLFLAIAAMMVTFSSALIIMLHGKYSWIVLMSILVASVPVSSFAWMQFPLLIETFMSTYGPGIFDRKVKPWLKI</sequence>
<dbReference type="STRING" id="74649.A0A2P6PB97"/>
<feature type="domain" description="PGG" evidence="2">
    <location>
        <begin position="197"/>
        <end position="307"/>
    </location>
</feature>
<dbReference type="PANTHER" id="PTHR24177:SF329">
    <property type="entry name" value="ANKYRIN REPEAT PROTEIN"/>
    <property type="match status" value="1"/>
</dbReference>
<evidence type="ECO:0000259" key="2">
    <source>
        <dbReference type="Pfam" id="PF13962"/>
    </source>
</evidence>
<feature type="transmembrane region" description="Helical" evidence="1">
    <location>
        <begin position="315"/>
        <end position="334"/>
    </location>
</feature>
<dbReference type="Gramene" id="PRQ19203">
    <property type="protein sequence ID" value="PRQ19203"/>
    <property type="gene ID" value="RchiOBHm_Chr7g0214631"/>
</dbReference>
<evidence type="ECO:0000313" key="3">
    <source>
        <dbReference type="EMBL" id="PRQ19203.1"/>
    </source>
</evidence>
<feature type="transmembrane region" description="Helical" evidence="1">
    <location>
        <begin position="287"/>
        <end position="309"/>
    </location>
</feature>
<dbReference type="EMBL" id="PDCK01000045">
    <property type="protein sequence ID" value="PRQ19203.1"/>
    <property type="molecule type" value="Genomic_DNA"/>
</dbReference>
<dbReference type="Proteomes" id="UP000238479">
    <property type="component" value="Chromosome 7"/>
</dbReference>
<name>A0A2P6PB97_ROSCH</name>